<evidence type="ECO:0000313" key="3">
    <source>
        <dbReference type="WBParaSite" id="PgR031_g011_t01"/>
    </source>
</evidence>
<protein>
    <submittedName>
        <fullName evidence="3">TROVE domain-containing protein</fullName>
    </submittedName>
</protein>
<feature type="compositionally biased region" description="Basic and acidic residues" evidence="1">
    <location>
        <begin position="117"/>
        <end position="136"/>
    </location>
</feature>
<evidence type="ECO:0000313" key="2">
    <source>
        <dbReference type="Proteomes" id="UP000887569"/>
    </source>
</evidence>
<feature type="compositionally biased region" description="Polar residues" evidence="1">
    <location>
        <begin position="277"/>
        <end position="296"/>
    </location>
</feature>
<feature type="region of interest" description="Disordered" evidence="1">
    <location>
        <begin position="271"/>
        <end position="296"/>
    </location>
</feature>
<organism evidence="2 3">
    <name type="scientific">Parascaris univalens</name>
    <name type="common">Nematode worm</name>
    <dbReference type="NCBI Taxonomy" id="6257"/>
    <lineage>
        <taxon>Eukaryota</taxon>
        <taxon>Metazoa</taxon>
        <taxon>Ecdysozoa</taxon>
        <taxon>Nematoda</taxon>
        <taxon>Chromadorea</taxon>
        <taxon>Rhabditida</taxon>
        <taxon>Spirurina</taxon>
        <taxon>Ascaridomorpha</taxon>
        <taxon>Ascaridoidea</taxon>
        <taxon>Ascarididae</taxon>
        <taxon>Parascaris</taxon>
    </lineage>
</organism>
<dbReference type="AlphaFoldDB" id="A0A915BAM9"/>
<accession>A0A915BAM9</accession>
<proteinExistence type="predicted"/>
<sequence>MSVCVTIAWIATCVRKKADPSSPPPTGLTLNLPPIISLPENPAFPFADSTRGSETDVEPIITGGDLSPKVPSQLQGNSPKSLPIIEVNSNAIAEDKKDDLKTACVFIVKPSKGTFTEGKKEKVKKSLRERKTDKTQSSDAPLQGTHQITVATVRSIPVRSERKPIGRMSKLGLVKNKSARIVKNTFRMGTKDGSQSAADFIKSKGLSSSDSQQLITAKAVKAIKRNEEQTVNIEPLSANFEAIQVESGGFVITKNDDKNEPMMEKTAEAIVRDDADPTQSPIITPERTQSTKIMKE</sequence>
<name>A0A915BAM9_PARUN</name>
<reference evidence="3" key="1">
    <citation type="submission" date="2022-11" db="UniProtKB">
        <authorList>
            <consortium name="WormBaseParasite"/>
        </authorList>
    </citation>
    <scope>IDENTIFICATION</scope>
</reference>
<keyword evidence="2" id="KW-1185">Reference proteome</keyword>
<feature type="region of interest" description="Disordered" evidence="1">
    <location>
        <begin position="117"/>
        <end position="142"/>
    </location>
</feature>
<dbReference type="Proteomes" id="UP000887569">
    <property type="component" value="Unplaced"/>
</dbReference>
<evidence type="ECO:0000256" key="1">
    <source>
        <dbReference type="SAM" id="MobiDB-lite"/>
    </source>
</evidence>
<dbReference type="WBParaSite" id="PgR031_g011_t01">
    <property type="protein sequence ID" value="PgR031_g011_t01"/>
    <property type="gene ID" value="PgR031_g011"/>
</dbReference>